<dbReference type="InterPro" id="IPR001753">
    <property type="entry name" value="Enoyl-CoA_hydra/iso"/>
</dbReference>
<keyword evidence="2" id="KW-0456">Lyase</keyword>
<comment type="similarity">
    <text evidence="1 3">Belongs to the enoyl-CoA hydratase/isomerase family.</text>
</comment>
<dbReference type="InterPro" id="IPR029045">
    <property type="entry name" value="ClpP/crotonase-like_dom_sf"/>
</dbReference>
<dbReference type="CDD" id="cd06558">
    <property type="entry name" value="crotonase-like"/>
    <property type="match status" value="1"/>
</dbReference>
<dbReference type="InterPro" id="IPR018376">
    <property type="entry name" value="Enoyl-CoA_hyd/isom_CS"/>
</dbReference>
<dbReference type="EMBL" id="JACXAI010000039">
    <property type="protein sequence ID" value="MBD1382937.1"/>
    <property type="molecule type" value="Genomic_DNA"/>
</dbReference>
<name>A0A926S061_9BACI</name>
<protein>
    <submittedName>
        <fullName evidence="4">Enoyl-CoA hydratase/isomerase family protein</fullName>
    </submittedName>
</protein>
<dbReference type="PANTHER" id="PTHR11941">
    <property type="entry name" value="ENOYL-COA HYDRATASE-RELATED"/>
    <property type="match status" value="1"/>
</dbReference>
<dbReference type="GO" id="GO:0006635">
    <property type="term" value="P:fatty acid beta-oxidation"/>
    <property type="evidence" value="ECO:0007669"/>
    <property type="project" value="TreeGrafter"/>
</dbReference>
<evidence type="ECO:0000313" key="4">
    <source>
        <dbReference type="EMBL" id="MBD1382937.1"/>
    </source>
</evidence>
<dbReference type="Pfam" id="PF00378">
    <property type="entry name" value="ECH_1"/>
    <property type="match status" value="1"/>
</dbReference>
<dbReference type="GO" id="GO:0016836">
    <property type="term" value="F:hydro-lyase activity"/>
    <property type="evidence" value="ECO:0007669"/>
    <property type="project" value="UniProtKB-ARBA"/>
</dbReference>
<dbReference type="PANTHER" id="PTHR11941:SF54">
    <property type="entry name" value="ENOYL-COA HYDRATASE, MITOCHONDRIAL"/>
    <property type="match status" value="1"/>
</dbReference>
<dbReference type="InterPro" id="IPR014748">
    <property type="entry name" value="Enoyl-CoA_hydra_C"/>
</dbReference>
<dbReference type="PROSITE" id="PS00166">
    <property type="entry name" value="ENOYL_COA_HYDRATASE"/>
    <property type="match status" value="1"/>
</dbReference>
<dbReference type="FunFam" id="3.90.226.10:FF:000009">
    <property type="entry name" value="Carnitinyl-CoA dehydratase"/>
    <property type="match status" value="1"/>
</dbReference>
<dbReference type="Gene3D" id="1.10.12.10">
    <property type="entry name" value="Lyase 2-enoyl-coa Hydratase, Chain A, domain 2"/>
    <property type="match status" value="1"/>
</dbReference>
<evidence type="ECO:0000313" key="5">
    <source>
        <dbReference type="Proteomes" id="UP000626844"/>
    </source>
</evidence>
<reference evidence="4" key="1">
    <citation type="submission" date="2020-09" db="EMBL/GenBank/DDBJ databases">
        <title>A novel bacterium of genus Bacillus, isolated from South China Sea.</title>
        <authorList>
            <person name="Huang H."/>
            <person name="Mo K."/>
            <person name="Hu Y."/>
        </authorList>
    </citation>
    <scope>NUCLEOTIDE SEQUENCE</scope>
    <source>
        <strain evidence="4">IB182487</strain>
    </source>
</reference>
<comment type="caution">
    <text evidence="4">The sequence shown here is derived from an EMBL/GenBank/DDBJ whole genome shotgun (WGS) entry which is preliminary data.</text>
</comment>
<dbReference type="Gene3D" id="3.90.226.10">
    <property type="entry name" value="2-enoyl-CoA Hydratase, Chain A, domain 1"/>
    <property type="match status" value="1"/>
</dbReference>
<evidence type="ECO:0000256" key="3">
    <source>
        <dbReference type="RuleBase" id="RU003707"/>
    </source>
</evidence>
<keyword evidence="5" id="KW-1185">Reference proteome</keyword>
<evidence type="ECO:0000256" key="1">
    <source>
        <dbReference type="ARBA" id="ARBA00005254"/>
    </source>
</evidence>
<gene>
    <name evidence="4" type="ORF">IC621_22305</name>
</gene>
<dbReference type="AlphaFoldDB" id="A0A926S061"/>
<dbReference type="Proteomes" id="UP000626844">
    <property type="component" value="Unassembled WGS sequence"/>
</dbReference>
<sequence length="258" mass="27921">MVFEHIKKEIDNYVGTIIIDRQEVRNALNQATIKELRVALDELDSIPDLRIIVIKGAGEKAFVAGADIKELHEKSMLEALAPGMQGIYKKIEQSTKVTIAVINGHALGGGLELALACDIRIAAIHAKMGLPELNLAIIPGAGGTQRLTRMVGKGRALDMILTGKIIDGVEAERIGLVTQVVEGHKLTEATDDIVKSILSKGTLAVQLAKMVVNKGADVDLDTGLMLEKLAQTVIFASEEKEEGTRAFLEKRKPSYHKD</sequence>
<organism evidence="4 5">
    <name type="scientific">Metabacillus arenae</name>
    <dbReference type="NCBI Taxonomy" id="2771434"/>
    <lineage>
        <taxon>Bacteria</taxon>
        <taxon>Bacillati</taxon>
        <taxon>Bacillota</taxon>
        <taxon>Bacilli</taxon>
        <taxon>Bacillales</taxon>
        <taxon>Bacillaceae</taxon>
        <taxon>Metabacillus</taxon>
    </lineage>
</organism>
<proteinExistence type="inferred from homology"/>
<accession>A0A926S061</accession>
<dbReference type="SUPFAM" id="SSF52096">
    <property type="entry name" value="ClpP/crotonase"/>
    <property type="match status" value="1"/>
</dbReference>
<dbReference type="FunFam" id="1.10.12.10:FF:000001">
    <property type="entry name" value="Probable enoyl-CoA hydratase, mitochondrial"/>
    <property type="match status" value="1"/>
</dbReference>
<evidence type="ECO:0000256" key="2">
    <source>
        <dbReference type="ARBA" id="ARBA00023239"/>
    </source>
</evidence>